<dbReference type="EMBL" id="AHNY02000005">
    <property type="protein sequence ID" value="EMY27887.1"/>
    <property type="molecule type" value="Genomic_DNA"/>
</dbReference>
<gene>
    <name evidence="1" type="ORF">LEP1GSC115_3194</name>
</gene>
<evidence type="ECO:0000313" key="1">
    <source>
        <dbReference type="EMBL" id="EMY27887.1"/>
    </source>
</evidence>
<protein>
    <submittedName>
        <fullName evidence="1">Uncharacterized protein</fullName>
    </submittedName>
</protein>
<dbReference type="Proteomes" id="UP000012220">
    <property type="component" value="Unassembled WGS sequence"/>
</dbReference>
<accession>N1USF2</accession>
<organism evidence="1 2">
    <name type="scientific">Leptospira interrogans serovar Australis str. 200703203</name>
    <dbReference type="NCBI Taxonomy" id="1085541"/>
    <lineage>
        <taxon>Bacteria</taxon>
        <taxon>Pseudomonadati</taxon>
        <taxon>Spirochaetota</taxon>
        <taxon>Spirochaetia</taxon>
        <taxon>Leptospirales</taxon>
        <taxon>Leptospiraceae</taxon>
        <taxon>Leptospira</taxon>
    </lineage>
</organism>
<dbReference type="AlphaFoldDB" id="N1USF2"/>
<dbReference type="BioCyc" id="LINT1085541:G11IQ-2331-MONOMER"/>
<sequence length="58" mass="6767">MKIVGTTIKSKKSPSNEFFTQNRCFATIIKIENLFFNVSSVEKEFFKSMSSYNFRIDS</sequence>
<name>N1USF2_LEPIR</name>
<proteinExistence type="predicted"/>
<evidence type="ECO:0000313" key="2">
    <source>
        <dbReference type="Proteomes" id="UP000012220"/>
    </source>
</evidence>
<reference evidence="1 2" key="1">
    <citation type="submission" date="2013-02" db="EMBL/GenBank/DDBJ databases">
        <authorList>
            <person name="Harkins D.M."/>
            <person name="Durkin A.S."/>
            <person name="Brinkac L.M."/>
            <person name="Haft D.H."/>
            <person name="Selengut J.D."/>
            <person name="Sanka R."/>
            <person name="DePew J."/>
            <person name="Purushe J."/>
            <person name="Picardeau M."/>
            <person name="Werts C."/>
            <person name="Goarant C."/>
            <person name="Vinetz J.M."/>
            <person name="Sutton G.G."/>
            <person name="Nierman W.C."/>
            <person name="Fouts D.E."/>
        </authorList>
    </citation>
    <scope>NUCLEOTIDE SEQUENCE [LARGE SCALE GENOMIC DNA]</scope>
    <source>
        <strain evidence="1 2">200703203</strain>
    </source>
</reference>
<comment type="caution">
    <text evidence="1">The sequence shown here is derived from an EMBL/GenBank/DDBJ whole genome shotgun (WGS) entry which is preliminary data.</text>
</comment>